<evidence type="ECO:0008006" key="7">
    <source>
        <dbReference type="Google" id="ProtNLM"/>
    </source>
</evidence>
<evidence type="ECO:0000256" key="1">
    <source>
        <dbReference type="ARBA" id="ARBA00022824"/>
    </source>
</evidence>
<accession>A0AB34IYP8</accession>
<feature type="domain" description="Endoplasmic reticulum resident protein 29 C-terminal" evidence="3">
    <location>
        <begin position="236"/>
        <end position="324"/>
    </location>
</feature>
<dbReference type="InterPro" id="IPR012883">
    <property type="entry name" value="ERp29_N"/>
</dbReference>
<organism evidence="5 6">
    <name type="scientific">Prymnesium parvum</name>
    <name type="common">Toxic golden alga</name>
    <dbReference type="NCBI Taxonomy" id="97485"/>
    <lineage>
        <taxon>Eukaryota</taxon>
        <taxon>Haptista</taxon>
        <taxon>Haptophyta</taxon>
        <taxon>Prymnesiophyceae</taxon>
        <taxon>Prymnesiales</taxon>
        <taxon>Prymnesiaceae</taxon>
        <taxon>Prymnesium</taxon>
    </lineage>
</organism>
<protein>
    <recommendedName>
        <fullName evidence="7">Endoplasmic reticulum resident protein 29 C-terminal domain-containing protein</fullName>
    </recommendedName>
</protein>
<name>A0AB34IYP8_PRYPA</name>
<evidence type="ECO:0000259" key="4">
    <source>
        <dbReference type="Pfam" id="PF07912"/>
    </source>
</evidence>
<keyword evidence="1" id="KW-0256">Endoplasmic reticulum</keyword>
<dbReference type="Pfam" id="PF07749">
    <property type="entry name" value="ERp29"/>
    <property type="match status" value="1"/>
</dbReference>
<evidence type="ECO:0000313" key="5">
    <source>
        <dbReference type="EMBL" id="KAL1510342.1"/>
    </source>
</evidence>
<dbReference type="Gene3D" id="1.20.1150.12">
    <property type="entry name" value="Endoplasmic reticulum resident protein 29, C-terminal domain"/>
    <property type="match status" value="1"/>
</dbReference>
<feature type="compositionally biased region" description="Basic and acidic residues" evidence="2">
    <location>
        <begin position="154"/>
        <end position="166"/>
    </location>
</feature>
<dbReference type="InterPro" id="IPR011679">
    <property type="entry name" value="ERp29_C"/>
</dbReference>
<dbReference type="AlphaFoldDB" id="A0AB34IYP8"/>
<dbReference type="PANTHER" id="PTHR12211">
    <property type="entry name" value="ENDOPLASMIC RETICULUM PROTEIN ERP29"/>
    <property type="match status" value="1"/>
</dbReference>
<dbReference type="SUPFAM" id="SSF47933">
    <property type="entry name" value="ERP29 C domain-like"/>
    <property type="match status" value="1"/>
</dbReference>
<evidence type="ECO:0000313" key="6">
    <source>
        <dbReference type="Proteomes" id="UP001515480"/>
    </source>
</evidence>
<evidence type="ECO:0000259" key="3">
    <source>
        <dbReference type="Pfam" id="PF07749"/>
    </source>
</evidence>
<evidence type="ECO:0000256" key="2">
    <source>
        <dbReference type="SAM" id="MobiDB-lite"/>
    </source>
</evidence>
<feature type="region of interest" description="Disordered" evidence="2">
    <location>
        <begin position="91"/>
        <end position="166"/>
    </location>
</feature>
<dbReference type="Gene3D" id="3.40.30.10">
    <property type="entry name" value="Glutaredoxin"/>
    <property type="match status" value="2"/>
</dbReference>
<dbReference type="Pfam" id="PF07912">
    <property type="entry name" value="ERp29_N"/>
    <property type="match status" value="1"/>
</dbReference>
<dbReference type="InterPro" id="IPR036356">
    <property type="entry name" value="ERp29_C_sf"/>
</dbReference>
<proteinExistence type="predicted"/>
<dbReference type="GO" id="GO:0005788">
    <property type="term" value="C:endoplasmic reticulum lumen"/>
    <property type="evidence" value="ECO:0007669"/>
    <property type="project" value="InterPro"/>
</dbReference>
<comment type="caution">
    <text evidence="5">The sequence shown here is derived from an EMBL/GenBank/DDBJ whole genome shotgun (WGS) entry which is preliminary data.</text>
</comment>
<dbReference type="InterPro" id="IPR016855">
    <property type="entry name" value="ERp29"/>
</dbReference>
<feature type="compositionally biased region" description="Basic and acidic residues" evidence="2">
    <location>
        <begin position="91"/>
        <end position="101"/>
    </location>
</feature>
<dbReference type="Proteomes" id="UP001515480">
    <property type="component" value="Unassembled WGS sequence"/>
</dbReference>
<dbReference type="GO" id="GO:0009306">
    <property type="term" value="P:protein secretion"/>
    <property type="evidence" value="ECO:0007669"/>
    <property type="project" value="InterPro"/>
</dbReference>
<gene>
    <name evidence="5" type="ORF">AB1Y20_006658</name>
</gene>
<dbReference type="EMBL" id="JBGBPQ010000015">
    <property type="protein sequence ID" value="KAL1510342.1"/>
    <property type="molecule type" value="Genomic_DNA"/>
</dbReference>
<reference evidence="5 6" key="1">
    <citation type="journal article" date="2024" name="Science">
        <title>Giant polyketide synthase enzymes in the biosynthesis of giant marine polyether toxins.</title>
        <authorList>
            <person name="Fallon T.R."/>
            <person name="Shende V.V."/>
            <person name="Wierzbicki I.H."/>
            <person name="Pendleton A.L."/>
            <person name="Watervoot N.F."/>
            <person name="Auber R.P."/>
            <person name="Gonzalez D.J."/>
            <person name="Wisecaver J.H."/>
            <person name="Moore B.S."/>
        </authorList>
    </citation>
    <scope>NUCLEOTIDE SEQUENCE [LARGE SCALE GENOMIC DNA]</scope>
    <source>
        <strain evidence="5 6">12B1</strain>
    </source>
</reference>
<feature type="compositionally biased region" description="Basic and acidic residues" evidence="2">
    <location>
        <begin position="109"/>
        <end position="143"/>
    </location>
</feature>
<sequence length="330" mass="37145">MALLALLLLGTAHAQRRGIVALDNTTFDRIVGSSIPVFVRFDAEYSYGDDDDAWQEVALVVGASKANVLLCDVLIQEPRSRYHDRYDEEGYMGREDDHYGEGEPPADEYGERETAEDDHYGERDAAEDGQYGERELAEDREYGGSDPPSEESELPGHHDDDEDEHTGWRENQDLAHRFDISLETLPQFVFFPAGSTPTDMSQAQLYEGPRGKDDFLNFLHMTANVWVGLPGQEDWLHSAAQRFLSASEHAERMAEIELVESLEGGTRSKSTSSVYYAKVMRKLLSDGAFIEREATRLKKMIDDSSLSQSKREEFSRRANALQSFKKSGGV</sequence>
<dbReference type="PANTHER" id="PTHR12211:SF0">
    <property type="entry name" value="ENDOPLASMIC RETICULUM RESIDENT PROTEIN 29"/>
    <property type="match status" value="1"/>
</dbReference>
<keyword evidence="6" id="KW-1185">Reference proteome</keyword>
<feature type="domain" description="ERp29 N-terminal" evidence="4">
    <location>
        <begin position="16"/>
        <end position="76"/>
    </location>
</feature>